<evidence type="ECO:0000313" key="1">
    <source>
        <dbReference type="EMBL" id="KIO26165.1"/>
    </source>
</evidence>
<dbReference type="HOGENOM" id="CLU_1469265_0_0_1"/>
<dbReference type="AlphaFoldDB" id="A0A0C3Q8K7"/>
<accession>A0A0C3Q8K7</accession>
<keyword evidence="2" id="KW-1185">Reference proteome</keyword>
<evidence type="ECO:0000313" key="2">
    <source>
        <dbReference type="Proteomes" id="UP000054248"/>
    </source>
</evidence>
<reference evidence="2" key="2">
    <citation type="submission" date="2015-01" db="EMBL/GenBank/DDBJ databases">
        <title>Evolutionary Origins and Diversification of the Mycorrhizal Mutualists.</title>
        <authorList>
            <consortium name="DOE Joint Genome Institute"/>
            <consortium name="Mycorrhizal Genomics Consortium"/>
            <person name="Kohler A."/>
            <person name="Kuo A."/>
            <person name="Nagy L.G."/>
            <person name="Floudas D."/>
            <person name="Copeland A."/>
            <person name="Barry K.W."/>
            <person name="Cichocki N."/>
            <person name="Veneault-Fourrey C."/>
            <person name="LaButti K."/>
            <person name="Lindquist E.A."/>
            <person name="Lipzen A."/>
            <person name="Lundell T."/>
            <person name="Morin E."/>
            <person name="Murat C."/>
            <person name="Riley R."/>
            <person name="Ohm R."/>
            <person name="Sun H."/>
            <person name="Tunlid A."/>
            <person name="Henrissat B."/>
            <person name="Grigoriev I.V."/>
            <person name="Hibbett D.S."/>
            <person name="Martin F."/>
        </authorList>
    </citation>
    <scope>NUCLEOTIDE SEQUENCE [LARGE SCALE GENOMIC DNA]</scope>
    <source>
        <strain evidence="2">MUT 4182</strain>
    </source>
</reference>
<gene>
    <name evidence="1" type="ORF">M407DRAFT_24499</name>
</gene>
<protein>
    <submittedName>
        <fullName evidence="1">Uncharacterized protein</fullName>
    </submittedName>
</protein>
<sequence length="184" mass="21005">MTVWLRRQEAVHRLRSYLAWVRPRIETPCNPDGDPDIEASDREAIHEAKVGVQDASRFKIVKTPHFRHLTAPFISKHFHAPKFLSSLREFLVENLPEHSFRVPYITDRFDVFKTAVVRIDPISPRSLPCFERIRAFPSYHSGLKELSSGPARFDTVLVKASNEAGAKGVQGKPTHSFKRTCLST</sequence>
<dbReference type="Proteomes" id="UP000054248">
    <property type="component" value="Unassembled WGS sequence"/>
</dbReference>
<name>A0A0C3Q8K7_9AGAM</name>
<reference evidence="1 2" key="1">
    <citation type="submission" date="2014-04" db="EMBL/GenBank/DDBJ databases">
        <authorList>
            <consortium name="DOE Joint Genome Institute"/>
            <person name="Kuo A."/>
            <person name="Girlanda M."/>
            <person name="Perotto S."/>
            <person name="Kohler A."/>
            <person name="Nagy L.G."/>
            <person name="Floudas D."/>
            <person name="Copeland A."/>
            <person name="Barry K.W."/>
            <person name="Cichocki N."/>
            <person name="Veneault-Fourrey C."/>
            <person name="LaButti K."/>
            <person name="Lindquist E.A."/>
            <person name="Lipzen A."/>
            <person name="Lundell T."/>
            <person name="Morin E."/>
            <person name="Murat C."/>
            <person name="Sun H."/>
            <person name="Tunlid A."/>
            <person name="Henrissat B."/>
            <person name="Grigoriev I.V."/>
            <person name="Hibbett D.S."/>
            <person name="Martin F."/>
            <person name="Nordberg H.P."/>
            <person name="Cantor M.N."/>
            <person name="Hua S.X."/>
        </authorList>
    </citation>
    <scope>NUCLEOTIDE SEQUENCE [LARGE SCALE GENOMIC DNA]</scope>
    <source>
        <strain evidence="1 2">MUT 4182</strain>
    </source>
</reference>
<organism evidence="1 2">
    <name type="scientific">Tulasnella calospora MUT 4182</name>
    <dbReference type="NCBI Taxonomy" id="1051891"/>
    <lineage>
        <taxon>Eukaryota</taxon>
        <taxon>Fungi</taxon>
        <taxon>Dikarya</taxon>
        <taxon>Basidiomycota</taxon>
        <taxon>Agaricomycotina</taxon>
        <taxon>Agaricomycetes</taxon>
        <taxon>Cantharellales</taxon>
        <taxon>Tulasnellaceae</taxon>
        <taxon>Tulasnella</taxon>
    </lineage>
</organism>
<proteinExistence type="predicted"/>
<dbReference type="EMBL" id="KN823028">
    <property type="protein sequence ID" value="KIO26165.1"/>
    <property type="molecule type" value="Genomic_DNA"/>
</dbReference>